<dbReference type="Proteomes" id="UP001201262">
    <property type="component" value="Unassembled WGS sequence"/>
</dbReference>
<accession>A0AAD4KGY9</accession>
<dbReference type="PANTHER" id="PTHR43591:SF24">
    <property type="entry name" value="2-METHOXY-6-POLYPRENYL-1,4-BENZOQUINOL METHYLASE, MITOCHONDRIAL"/>
    <property type="match status" value="1"/>
</dbReference>
<dbReference type="EMBL" id="JAJTJA010000011">
    <property type="protein sequence ID" value="KAH8691924.1"/>
    <property type="molecule type" value="Genomic_DNA"/>
</dbReference>
<dbReference type="GeneID" id="70243536"/>
<organism evidence="1 2">
    <name type="scientific">Talaromyces proteolyticus</name>
    <dbReference type="NCBI Taxonomy" id="1131652"/>
    <lineage>
        <taxon>Eukaryota</taxon>
        <taxon>Fungi</taxon>
        <taxon>Dikarya</taxon>
        <taxon>Ascomycota</taxon>
        <taxon>Pezizomycotina</taxon>
        <taxon>Eurotiomycetes</taxon>
        <taxon>Eurotiomycetidae</taxon>
        <taxon>Eurotiales</taxon>
        <taxon>Trichocomaceae</taxon>
        <taxon>Talaromyces</taxon>
        <taxon>Talaromyces sect. Bacilispori</taxon>
    </lineage>
</organism>
<keyword evidence="2" id="KW-1185">Reference proteome</keyword>
<name>A0AAD4KGY9_9EURO</name>
<dbReference type="CDD" id="cd02440">
    <property type="entry name" value="AdoMet_MTases"/>
    <property type="match status" value="1"/>
</dbReference>
<protein>
    <submittedName>
        <fullName evidence="1">S-adenosyl-L-methionine-dependent methyltransferase</fullName>
    </submittedName>
</protein>
<dbReference type="SUPFAM" id="SSF53335">
    <property type="entry name" value="S-adenosyl-L-methionine-dependent methyltransferases"/>
    <property type="match status" value="1"/>
</dbReference>
<proteinExistence type="predicted"/>
<dbReference type="PANTHER" id="PTHR43591">
    <property type="entry name" value="METHYLTRANSFERASE"/>
    <property type="match status" value="1"/>
</dbReference>
<dbReference type="AlphaFoldDB" id="A0AAD4KGY9"/>
<dbReference type="GO" id="GO:0008168">
    <property type="term" value="F:methyltransferase activity"/>
    <property type="evidence" value="ECO:0007669"/>
    <property type="project" value="UniProtKB-KW"/>
</dbReference>
<keyword evidence="1" id="KW-0489">Methyltransferase</keyword>
<comment type="caution">
    <text evidence="1">The sequence shown here is derived from an EMBL/GenBank/DDBJ whole genome shotgun (WGS) entry which is preliminary data.</text>
</comment>
<dbReference type="InterPro" id="IPR029063">
    <property type="entry name" value="SAM-dependent_MTases_sf"/>
</dbReference>
<evidence type="ECO:0000313" key="1">
    <source>
        <dbReference type="EMBL" id="KAH8691924.1"/>
    </source>
</evidence>
<dbReference type="Pfam" id="PF13489">
    <property type="entry name" value="Methyltransf_23"/>
    <property type="match status" value="1"/>
</dbReference>
<gene>
    <name evidence="1" type="ORF">BGW36DRAFT_347887</name>
</gene>
<dbReference type="RefSeq" id="XP_046067921.1">
    <property type="nucleotide sequence ID" value="XM_046213249.1"/>
</dbReference>
<dbReference type="Gene3D" id="3.40.50.150">
    <property type="entry name" value="Vaccinia Virus protein VP39"/>
    <property type="match status" value="1"/>
</dbReference>
<dbReference type="GO" id="GO:0032259">
    <property type="term" value="P:methylation"/>
    <property type="evidence" value="ECO:0007669"/>
    <property type="project" value="UniProtKB-KW"/>
</dbReference>
<reference evidence="1" key="1">
    <citation type="submission" date="2021-12" db="EMBL/GenBank/DDBJ databases">
        <title>Convergent genome expansion in fungi linked to evolution of root-endophyte symbiosis.</title>
        <authorList>
            <consortium name="DOE Joint Genome Institute"/>
            <person name="Ke Y.-H."/>
            <person name="Bonito G."/>
            <person name="Liao H.-L."/>
            <person name="Looney B."/>
            <person name="Rojas-Flechas A."/>
            <person name="Nash J."/>
            <person name="Hameed K."/>
            <person name="Schadt C."/>
            <person name="Martin F."/>
            <person name="Crous P.W."/>
            <person name="Miettinen O."/>
            <person name="Magnuson J.K."/>
            <person name="Labbe J."/>
            <person name="Jacobson D."/>
            <person name="Doktycz M.J."/>
            <person name="Veneault-Fourrey C."/>
            <person name="Kuo A."/>
            <person name="Mondo S."/>
            <person name="Calhoun S."/>
            <person name="Riley R."/>
            <person name="Ohm R."/>
            <person name="LaButti K."/>
            <person name="Andreopoulos B."/>
            <person name="Pangilinan J."/>
            <person name="Nolan M."/>
            <person name="Tritt A."/>
            <person name="Clum A."/>
            <person name="Lipzen A."/>
            <person name="Daum C."/>
            <person name="Barry K."/>
            <person name="Grigoriev I.V."/>
            <person name="Vilgalys R."/>
        </authorList>
    </citation>
    <scope>NUCLEOTIDE SEQUENCE</scope>
    <source>
        <strain evidence="1">PMI_201</strain>
    </source>
</reference>
<keyword evidence="1" id="KW-0808">Transferase</keyword>
<sequence>MMSDSESEDSAIDVVHVVDFDSTTSLDSTVLKSVNENGRQYQDYRYILPKDEKEQERQRQGHALLYYALGDLHNCPLTNPQKVLDIGTGVGIWSTKFADKYKSAVVLGIDISYMQPQYVPPNLSYLIVDAWEFVVEEKHKGQYDFIYIGQFAGAVRDWRSFLQHVIQLLKPGGWLKWIEMGIGIHHKHHHQTEALVWWENQIRQASENLGTALDVGPYMGSFLQQAGFRETQVKEVNIPLGTPSESPHKRLALLNEAYTLSTVEPLSLRLLGSSWDMVICALVKKDIRQCIAEECQTRW</sequence>
<evidence type="ECO:0000313" key="2">
    <source>
        <dbReference type="Proteomes" id="UP001201262"/>
    </source>
</evidence>